<reference evidence="11 12" key="1">
    <citation type="submission" date="2017-11" db="EMBL/GenBank/DDBJ databases">
        <title>Genome sequence of Entomoplasma ellychniae ELCN-1 (ATCC 43707).</title>
        <authorList>
            <person name="Lo W.-S."/>
            <person name="Gasparich G.E."/>
            <person name="Kuo C.-H."/>
        </authorList>
    </citation>
    <scope>NUCLEOTIDE SEQUENCE [LARGE SCALE GENOMIC DNA]</scope>
    <source>
        <strain evidence="11 12">ELCN-1</strain>
    </source>
</reference>
<dbReference type="Pfam" id="PF00702">
    <property type="entry name" value="Hydrolase"/>
    <property type="match status" value="1"/>
</dbReference>
<dbReference type="AlphaFoldDB" id="A0A8E2R086"/>
<evidence type="ECO:0000256" key="1">
    <source>
        <dbReference type="ARBA" id="ARBA00004141"/>
    </source>
</evidence>
<dbReference type="Gene3D" id="1.20.1110.10">
    <property type="entry name" value="Calcium-transporting ATPase, transmembrane domain"/>
    <property type="match status" value="1"/>
</dbReference>
<evidence type="ECO:0000256" key="8">
    <source>
        <dbReference type="SAM" id="Phobius"/>
    </source>
</evidence>
<evidence type="ECO:0000256" key="7">
    <source>
        <dbReference type="ARBA" id="ARBA00023136"/>
    </source>
</evidence>
<accession>A0A8E2R086</accession>
<dbReference type="PRINTS" id="PR00119">
    <property type="entry name" value="CATATPASE"/>
</dbReference>
<dbReference type="Proteomes" id="UP000239010">
    <property type="component" value="Unassembled WGS sequence"/>
</dbReference>
<dbReference type="InterPro" id="IPR008250">
    <property type="entry name" value="ATPase_P-typ_transduc_dom_A_sf"/>
</dbReference>
<dbReference type="RefSeq" id="WP_181021060.1">
    <property type="nucleotide sequence ID" value="NZ_PHND01000001.1"/>
</dbReference>
<dbReference type="SUPFAM" id="SSF56784">
    <property type="entry name" value="HAD-like"/>
    <property type="match status" value="1"/>
</dbReference>
<comment type="subcellular location">
    <subcellularLocation>
        <location evidence="1">Membrane</location>
        <topology evidence="1">Multi-pass membrane protein</topology>
    </subcellularLocation>
</comment>
<dbReference type="PROSITE" id="PS00154">
    <property type="entry name" value="ATPASE_E1_E2"/>
    <property type="match status" value="1"/>
</dbReference>
<feature type="transmembrane region" description="Helical" evidence="8">
    <location>
        <begin position="747"/>
        <end position="769"/>
    </location>
</feature>
<dbReference type="GO" id="GO:0016887">
    <property type="term" value="F:ATP hydrolysis activity"/>
    <property type="evidence" value="ECO:0007669"/>
    <property type="project" value="InterPro"/>
</dbReference>
<dbReference type="Pfam" id="PF00122">
    <property type="entry name" value="E1-E2_ATPase"/>
    <property type="match status" value="1"/>
</dbReference>
<dbReference type="SUPFAM" id="SSF81665">
    <property type="entry name" value="Calcium ATPase, transmembrane domain M"/>
    <property type="match status" value="1"/>
</dbReference>
<evidence type="ECO:0000256" key="3">
    <source>
        <dbReference type="ARBA" id="ARBA00022741"/>
    </source>
</evidence>
<feature type="domain" description="P-type ATPase A" evidence="9">
    <location>
        <begin position="154"/>
        <end position="252"/>
    </location>
</feature>
<name>A0A8E2R086_9MOLU</name>
<evidence type="ECO:0000256" key="5">
    <source>
        <dbReference type="ARBA" id="ARBA00022967"/>
    </source>
</evidence>
<keyword evidence="7 8" id="KW-0472">Membrane</keyword>
<evidence type="ECO:0000259" key="10">
    <source>
        <dbReference type="Pfam" id="PF00689"/>
    </source>
</evidence>
<protein>
    <submittedName>
        <fullName evidence="11">Mg(2+) transport ATPase, P-type</fullName>
    </submittedName>
</protein>
<keyword evidence="6 8" id="KW-1133">Transmembrane helix</keyword>
<dbReference type="InterPro" id="IPR044492">
    <property type="entry name" value="P_typ_ATPase_HD_dom"/>
</dbReference>
<keyword evidence="5" id="KW-1278">Translocase</keyword>
<feature type="transmembrane region" description="Helical" evidence="8">
    <location>
        <begin position="854"/>
        <end position="873"/>
    </location>
</feature>
<organism evidence="11 12">
    <name type="scientific">Entomoplasma ellychniae</name>
    <dbReference type="NCBI Taxonomy" id="2114"/>
    <lineage>
        <taxon>Bacteria</taxon>
        <taxon>Bacillati</taxon>
        <taxon>Mycoplasmatota</taxon>
        <taxon>Mollicutes</taxon>
        <taxon>Entomoplasmatales</taxon>
        <taxon>Entomoplasmataceae</taxon>
        <taxon>Entomoplasma</taxon>
    </lineage>
</organism>
<proteinExistence type="predicted"/>
<evidence type="ECO:0000313" key="11">
    <source>
        <dbReference type="EMBL" id="PPE05080.1"/>
    </source>
</evidence>
<dbReference type="Gene3D" id="3.40.50.1000">
    <property type="entry name" value="HAD superfamily/HAD-like"/>
    <property type="match status" value="1"/>
</dbReference>
<gene>
    <name evidence="11" type="primary">mgtA</name>
    <name evidence="11" type="ORF">EELLY_v1c07680</name>
</gene>
<dbReference type="InterPro" id="IPR001757">
    <property type="entry name" value="P_typ_ATPase"/>
</dbReference>
<dbReference type="Gene3D" id="2.70.150.10">
    <property type="entry name" value="Calcium-transporting ATPase, cytoplasmic transduction domain A"/>
    <property type="match status" value="1"/>
</dbReference>
<dbReference type="NCBIfam" id="TIGR01494">
    <property type="entry name" value="ATPase_P-type"/>
    <property type="match status" value="2"/>
</dbReference>
<dbReference type="InterPro" id="IPR023298">
    <property type="entry name" value="ATPase_P-typ_TM_dom_sf"/>
</dbReference>
<dbReference type="InterPro" id="IPR023214">
    <property type="entry name" value="HAD_sf"/>
</dbReference>
<dbReference type="SUPFAM" id="SSF81660">
    <property type="entry name" value="Metal cation-transporting ATPase, ATP-binding domain N"/>
    <property type="match status" value="1"/>
</dbReference>
<keyword evidence="2 8" id="KW-0812">Transmembrane</keyword>
<dbReference type="InterPro" id="IPR018303">
    <property type="entry name" value="ATPase_P-typ_P_site"/>
</dbReference>
<feature type="transmembrane region" description="Helical" evidence="8">
    <location>
        <begin position="667"/>
        <end position="689"/>
    </location>
</feature>
<keyword evidence="12" id="KW-1185">Reference proteome</keyword>
<evidence type="ECO:0000256" key="2">
    <source>
        <dbReference type="ARBA" id="ARBA00022692"/>
    </source>
</evidence>
<dbReference type="Pfam" id="PF00689">
    <property type="entry name" value="Cation_ATPase_C"/>
    <property type="match status" value="1"/>
</dbReference>
<feature type="domain" description="Cation-transporting P-type ATPase C-terminal" evidence="10">
    <location>
        <begin position="700"/>
        <end position="875"/>
    </location>
</feature>
<evidence type="ECO:0000259" key="9">
    <source>
        <dbReference type="Pfam" id="PF00122"/>
    </source>
</evidence>
<keyword evidence="3" id="KW-0547">Nucleotide-binding</keyword>
<evidence type="ECO:0000313" key="12">
    <source>
        <dbReference type="Proteomes" id="UP000239010"/>
    </source>
</evidence>
<dbReference type="GO" id="GO:0016020">
    <property type="term" value="C:membrane"/>
    <property type="evidence" value="ECO:0007669"/>
    <property type="project" value="UniProtKB-SubCell"/>
</dbReference>
<dbReference type="SUPFAM" id="SSF81653">
    <property type="entry name" value="Calcium ATPase, transduction domain A"/>
    <property type="match status" value="1"/>
</dbReference>
<feature type="transmembrane region" description="Helical" evidence="8">
    <location>
        <begin position="273"/>
        <end position="292"/>
    </location>
</feature>
<dbReference type="InterPro" id="IPR036412">
    <property type="entry name" value="HAD-like_sf"/>
</dbReference>
<evidence type="ECO:0000256" key="6">
    <source>
        <dbReference type="ARBA" id="ARBA00022989"/>
    </source>
</evidence>
<comment type="caution">
    <text evidence="11">The sequence shown here is derived from an EMBL/GenBank/DDBJ whole genome shotgun (WGS) entry which is preliminary data.</text>
</comment>
<dbReference type="SFLD" id="SFLDS00003">
    <property type="entry name" value="Haloacid_Dehalogenase"/>
    <property type="match status" value="1"/>
</dbReference>
<sequence length="885" mass="99832">MFKKKKDIDFIYDKTDYVNRIANTEFNNLEEVISSPIGLDNRIDNVNKFGTNTVVVKKFNWLKEFIGSLTELFNLLLLAIGTLELIIFLTLETGFITLVSALIIYFMVILAACVDFQQEYKAYKESIQLHHEIENEIYILTNRIVDINTLDNQKQNLVKIKQSELTIGDVIYLSPGDIVPTDCRIIKSNDLYMDQSTLNGETEYILKSINNTKERLLDLENILFAHTMVKQGNCYAVVINISVNNYSDSIGNTIEDMDDESDYERSLKKISQILIGFILIITPIIFVISWSTSGFAKNDFVDPLVFALSIAVALVPEALPAIISANLKLGSKVISKNKVIIKNLACIQNMGSVNVLTTDKTGTLTLNEFEVNNIVDYSFNQSDWLNTITSINAHASNMLNNKIDSAINNHFKDLKIKYELISTIDFSHENKLSGVIAKVNKQKLLIIKGSFEEVIKLISKVRNNNKVEDVKPGFVEKLNEFNNQQANLNNKILIVASKVVDSKDNSVSELVFEGFVGLEEKLKQDVIRIIKIFQNYGIDIKVLTGDNEKVSENLVKKIGLDVKKISGEQIVSVSEELIKSFNLFYELSPLDKAQIISILQKDNVVAFLGDGVNDAIGLKKADVGISVNDGSALAKQSADIIMLEKDLDVLEQAFIQGRKTFANAVKFVNITIASNLGLLITLLISSIWFSLTYKANDFIFLPMSPIQLLLQNLIFDFANLVFVLDSVDDNSIKSPSRWSTKSIIPFALWNGTVHVIVSCINFLIIGYGFKMFQQITNGNVETLHQFQTAFFIEVVITHIILIMVYRTSKFSLTGPKSNSLFNGLMLMFAFIPFLIILIDLPIHKMELEFIKNVFWYLTLLGLITLSFGLAELFKYSYIRINNKWI</sequence>
<dbReference type="InterPro" id="IPR023299">
    <property type="entry name" value="ATPase_P-typ_cyto_dom_N"/>
</dbReference>
<dbReference type="GO" id="GO:0005524">
    <property type="term" value="F:ATP binding"/>
    <property type="evidence" value="ECO:0007669"/>
    <property type="project" value="UniProtKB-KW"/>
</dbReference>
<dbReference type="SFLD" id="SFLDF00027">
    <property type="entry name" value="p-type_atpase"/>
    <property type="match status" value="1"/>
</dbReference>
<dbReference type="SFLD" id="SFLDG00002">
    <property type="entry name" value="C1.7:_P-type_atpase_like"/>
    <property type="match status" value="1"/>
</dbReference>
<evidence type="ECO:0000256" key="4">
    <source>
        <dbReference type="ARBA" id="ARBA00022840"/>
    </source>
</evidence>
<dbReference type="InterPro" id="IPR059000">
    <property type="entry name" value="ATPase_P-type_domA"/>
</dbReference>
<keyword evidence="4" id="KW-0067">ATP-binding</keyword>
<dbReference type="PANTHER" id="PTHR42861">
    <property type="entry name" value="CALCIUM-TRANSPORTING ATPASE"/>
    <property type="match status" value="1"/>
</dbReference>
<dbReference type="Gene3D" id="3.40.1110.10">
    <property type="entry name" value="Calcium-transporting ATPase, cytoplasmic domain N"/>
    <property type="match status" value="1"/>
</dbReference>
<feature type="transmembrane region" description="Helical" evidence="8">
    <location>
        <begin position="304"/>
        <end position="327"/>
    </location>
</feature>
<feature type="transmembrane region" description="Helical" evidence="8">
    <location>
        <begin position="820"/>
        <end position="842"/>
    </location>
</feature>
<feature type="transmembrane region" description="Helical" evidence="8">
    <location>
        <begin position="95"/>
        <end position="114"/>
    </location>
</feature>
<dbReference type="InterPro" id="IPR006068">
    <property type="entry name" value="ATPase_P-typ_cation-transptr_C"/>
</dbReference>
<feature type="transmembrane region" description="Helical" evidence="8">
    <location>
        <begin position="72"/>
        <end position="89"/>
    </location>
</feature>
<feature type="transmembrane region" description="Helical" evidence="8">
    <location>
        <begin position="789"/>
        <end position="808"/>
    </location>
</feature>
<dbReference type="EMBL" id="PHND01000001">
    <property type="protein sequence ID" value="PPE05080.1"/>
    <property type="molecule type" value="Genomic_DNA"/>
</dbReference>
<feature type="transmembrane region" description="Helical" evidence="8">
    <location>
        <begin position="709"/>
        <end position="727"/>
    </location>
</feature>